<gene>
    <name evidence="1" type="ORF">SAMN04489737_1547</name>
</gene>
<dbReference type="OrthoDB" id="3260805at2"/>
<organism evidence="1 2">
    <name type="scientific">Arcanobacterium phocae</name>
    <dbReference type="NCBI Taxonomy" id="131112"/>
    <lineage>
        <taxon>Bacteria</taxon>
        <taxon>Bacillati</taxon>
        <taxon>Actinomycetota</taxon>
        <taxon>Actinomycetes</taxon>
        <taxon>Actinomycetales</taxon>
        <taxon>Actinomycetaceae</taxon>
        <taxon>Arcanobacterium</taxon>
    </lineage>
</organism>
<protein>
    <submittedName>
        <fullName evidence="1">Uncharacterized protein</fullName>
    </submittedName>
</protein>
<evidence type="ECO:0000313" key="2">
    <source>
        <dbReference type="Proteomes" id="UP000214355"/>
    </source>
</evidence>
<name>A0A1H2LLB6_9ACTO</name>
<dbReference type="RefSeq" id="WP_091281843.1">
    <property type="nucleotide sequence ID" value="NZ_JABAPH010000001.1"/>
</dbReference>
<reference evidence="2" key="1">
    <citation type="submission" date="2016-10" db="EMBL/GenBank/DDBJ databases">
        <authorList>
            <person name="Varghese N."/>
            <person name="Submissions S."/>
        </authorList>
    </citation>
    <scope>NUCLEOTIDE SEQUENCE [LARGE SCALE GENOMIC DNA]</scope>
    <source>
        <strain evidence="2">DSM 10002</strain>
    </source>
</reference>
<dbReference type="Proteomes" id="UP000214355">
    <property type="component" value="Chromosome I"/>
</dbReference>
<dbReference type="AlphaFoldDB" id="A0A1H2LLB6"/>
<dbReference type="GeneID" id="65345273"/>
<dbReference type="EMBL" id="LT629804">
    <property type="protein sequence ID" value="SDU81545.1"/>
    <property type="molecule type" value="Genomic_DNA"/>
</dbReference>
<evidence type="ECO:0000313" key="1">
    <source>
        <dbReference type="EMBL" id="SDU81545.1"/>
    </source>
</evidence>
<accession>A0A1H2LLB6</accession>
<keyword evidence="2" id="KW-1185">Reference proteome</keyword>
<dbReference type="STRING" id="131112.SAMN04489737_1547"/>
<proteinExistence type="predicted"/>
<sequence length="165" mass="18884">MFRKSSRIPTFLKNKHNGYPTTASEIVEPQESWIAVWPSELAIVSNTGDWQVYEWFEIEAASWDSALRELTIAFVDPAIETLRVRFAADANEQLLTMVHERVERSIVCRNYVDLPSGSMAYGQIRRRADESLFVQILVSAQPTQADMKEIAKLESELRDMVGLDF</sequence>